<reference evidence="1" key="1">
    <citation type="submission" date="2023-06" db="EMBL/GenBank/DDBJ databases">
        <title>Phylogenetic Diversity of Rhizobium strains.</title>
        <authorList>
            <person name="Moura F.T."/>
            <person name="Helene L.C.F."/>
            <person name="Hungria M."/>
        </authorList>
    </citation>
    <scope>NUCLEOTIDE SEQUENCE</scope>
    <source>
        <strain evidence="1">CCGE526</strain>
    </source>
</reference>
<organism evidence="1 2">
    <name type="scientific">Rhizobium mayense</name>
    <dbReference type="NCBI Taxonomy" id="1312184"/>
    <lineage>
        <taxon>Bacteria</taxon>
        <taxon>Pseudomonadati</taxon>
        <taxon>Pseudomonadota</taxon>
        <taxon>Alphaproteobacteria</taxon>
        <taxon>Hyphomicrobiales</taxon>
        <taxon>Rhizobiaceae</taxon>
        <taxon>Rhizobium/Agrobacterium group</taxon>
        <taxon>Rhizobium</taxon>
    </lineage>
</organism>
<dbReference type="RefSeq" id="WP_285870442.1">
    <property type="nucleotide sequence ID" value="NZ_JARFYM010000017.1"/>
</dbReference>
<dbReference type="InterPro" id="IPR019289">
    <property type="entry name" value="Phage_tail_E/E"/>
</dbReference>
<sequence length="159" mass="17367">MKTPAPARNVTIDLSSEDVTEIHDGIIDEDAPVAAKIKDPTIIDEDEDPRDALPDDAIKNRDGSVTIPLHYPVKLRTRKDGVVAEKDYSELTLHRLTGKDQKVIAGSRDGDTIVVAFARATRINQAVMNGIFDNMDAADIARCGQVLNHFLYSGRKTGA</sequence>
<keyword evidence="2" id="KW-1185">Reference proteome</keyword>
<evidence type="ECO:0000313" key="1">
    <source>
        <dbReference type="EMBL" id="MDL2401250.1"/>
    </source>
</evidence>
<name>A0ABT7JY32_9HYPH</name>
<dbReference type="Pfam" id="PF10109">
    <property type="entry name" value="Phage_TAC_7"/>
    <property type="match status" value="1"/>
</dbReference>
<dbReference type="Proteomes" id="UP001172645">
    <property type="component" value="Unassembled WGS sequence"/>
</dbReference>
<proteinExistence type="predicted"/>
<protein>
    <submittedName>
        <fullName evidence="1">Phage tail assembly protein</fullName>
    </submittedName>
</protein>
<comment type="caution">
    <text evidence="1">The sequence shown here is derived from an EMBL/GenBank/DDBJ whole genome shotgun (WGS) entry which is preliminary data.</text>
</comment>
<evidence type="ECO:0000313" key="2">
    <source>
        <dbReference type="Proteomes" id="UP001172645"/>
    </source>
</evidence>
<dbReference type="EMBL" id="JARFYM010000017">
    <property type="protein sequence ID" value="MDL2401250.1"/>
    <property type="molecule type" value="Genomic_DNA"/>
</dbReference>
<gene>
    <name evidence="1" type="ORF">PY649_20295</name>
</gene>
<accession>A0ABT7JY32</accession>